<proteinExistence type="predicted"/>
<dbReference type="Pfam" id="PF21813">
    <property type="entry name" value="DUF6882"/>
    <property type="match status" value="1"/>
</dbReference>
<dbReference type="EMBL" id="SLXI01000001">
    <property type="protein sequence ID" value="TCP13899.1"/>
    <property type="molecule type" value="Genomic_DNA"/>
</dbReference>
<comment type="caution">
    <text evidence="1">The sequence shown here is derived from an EMBL/GenBank/DDBJ whole genome shotgun (WGS) entry which is preliminary data.</text>
</comment>
<evidence type="ECO:0000313" key="1">
    <source>
        <dbReference type="EMBL" id="TCP13899.1"/>
    </source>
</evidence>
<dbReference type="OrthoDB" id="5674923at2"/>
<organism evidence="1 2">
    <name type="scientific">Bisgaardia hudsonensis</name>
    <dbReference type="NCBI Taxonomy" id="109472"/>
    <lineage>
        <taxon>Bacteria</taxon>
        <taxon>Pseudomonadati</taxon>
        <taxon>Pseudomonadota</taxon>
        <taxon>Gammaproteobacteria</taxon>
        <taxon>Pasteurellales</taxon>
        <taxon>Pasteurellaceae</taxon>
        <taxon>Bisgaardia</taxon>
    </lineage>
</organism>
<name>A0A4R2N265_9PAST</name>
<dbReference type="AlphaFoldDB" id="A0A4R2N265"/>
<keyword evidence="2" id="KW-1185">Reference proteome</keyword>
<accession>A0A4R2N265</accession>
<gene>
    <name evidence="1" type="ORF">EV697_10115</name>
</gene>
<sequence length="233" mass="26637">MLFKKLFGVNLFSNQKSFSSLYDQYAILGFEKQLAFAESVEGLDWNINLDTGRIHFGEKLVFPVQVIGSFSFVEKIWLWAWANNTAKIPNKLLSEVKEIRAYGKKHKIDELIRVSASLSINDIHTFGLVIIGMMESHGYYIGNFGDGAVLVTVKNENNERHNLESVHTLILSTFPQFISKFKIKAQKKVLKHYLLAKKYRILEETDTHLIGSREGKEIVGIFDEKGRLLQLKG</sequence>
<reference evidence="1 2" key="1">
    <citation type="submission" date="2019-03" db="EMBL/GenBank/DDBJ databases">
        <title>Genomic Encyclopedia of Type Strains, Phase IV (KMG-IV): sequencing the most valuable type-strain genomes for metagenomic binning, comparative biology and taxonomic classification.</title>
        <authorList>
            <person name="Goeker M."/>
        </authorList>
    </citation>
    <scope>NUCLEOTIDE SEQUENCE [LARGE SCALE GENOMIC DNA]</scope>
    <source>
        <strain evidence="1 2">DSM 28231</strain>
    </source>
</reference>
<dbReference type="RefSeq" id="WP_132021289.1">
    <property type="nucleotide sequence ID" value="NZ_CP016605.1"/>
</dbReference>
<evidence type="ECO:0000313" key="2">
    <source>
        <dbReference type="Proteomes" id="UP000294841"/>
    </source>
</evidence>
<dbReference type="InterPro" id="IPR049249">
    <property type="entry name" value="DUF6882"/>
</dbReference>
<dbReference type="Proteomes" id="UP000294841">
    <property type="component" value="Unassembled WGS sequence"/>
</dbReference>
<protein>
    <submittedName>
        <fullName evidence="1">Uncharacterized protein</fullName>
    </submittedName>
</protein>